<feature type="compositionally biased region" description="Polar residues" evidence="2">
    <location>
        <begin position="513"/>
        <end position="524"/>
    </location>
</feature>
<sequence length="718" mass="79993">MTSKSPSFLLSLSLSLPSSPSLKTPMMKNSREEIDSPTSAAAYLSSNCDEHESTTTYIKMHELLGRIVMDAPSLDDSSDSIEGSDRSRTNYPRHRNIRRGTVNRPLTLDHCSESPPDSEQGQHEVLSDALDQLNRLASLDSTEYQQRLLKNSLPALRTEISDVGSSTGPQIISTLSSQQSFQTPLMQLSMSIHRLHAVVANVTREVDGHPDEVQELQFQLSTLLRRNHQLESAARKVHSRNLKLKQQSQQDRKVARRLQQKVHKYEAQLESQEFQLMASKVQQHETQLQLFSSRSHNHNNCEPSRDRTDSNISEFIDIAQIDISDVVQTIEQEFVSKQKESQRNDDQQNILPSSSSISVRSEISETTTEATKDVDETTFATLSSVNTFKSHSLFDDTAPTLCYSSHGSTTPISITSSDCVYDDNDDDLTTITTTSTSPSPNVGDSRRDQSTAGGDDRINTLNKSASSLAMPNLHNRFAKFLGPRPIPNYTLKMVPPYAVQFAALQVNVSLQDNNRNSDQHSQPPSSSSSSSSSLPEDIMVVEDHGILMDNDAAAPLIDNCYSTSKSTTRKTETAFAVSGFRGFDTDTTNVKPTLGSRLIEINGESVDSKWTLEELYCALSDTSQSSDTNKSNHKIATKLTFRNEVWNKEQTKELKAASQQVSKQAATRTDGISNGSSIQRVNDKSQQNEKKKKNNNVNNNNTRHHFMRARTASTRERR</sequence>
<dbReference type="OrthoDB" id="48950at2759"/>
<evidence type="ECO:0000313" key="4">
    <source>
        <dbReference type="Proteomes" id="UP000095751"/>
    </source>
</evidence>
<dbReference type="KEGG" id="fcy:FRACYDRAFT_241181"/>
<proteinExistence type="predicted"/>
<feature type="region of interest" description="Disordered" evidence="2">
    <location>
        <begin position="513"/>
        <end position="535"/>
    </location>
</feature>
<protein>
    <submittedName>
        <fullName evidence="3">Uncharacterized protein</fullName>
    </submittedName>
</protein>
<feature type="region of interest" description="Disordered" evidence="2">
    <location>
        <begin position="431"/>
        <end position="460"/>
    </location>
</feature>
<feature type="compositionally biased region" description="Basic and acidic residues" evidence="2">
    <location>
        <begin position="337"/>
        <end position="346"/>
    </location>
</feature>
<feature type="region of interest" description="Disordered" evidence="2">
    <location>
        <begin position="337"/>
        <end position="370"/>
    </location>
</feature>
<keyword evidence="1" id="KW-0175">Coiled coil</keyword>
<keyword evidence="4" id="KW-1185">Reference proteome</keyword>
<accession>A0A1E7F8X7</accession>
<feature type="compositionally biased region" description="Low complexity" evidence="2">
    <location>
        <begin position="656"/>
        <end position="666"/>
    </location>
</feature>
<feature type="compositionally biased region" description="Basic and acidic residues" evidence="2">
    <location>
        <begin position="444"/>
        <end position="458"/>
    </location>
</feature>
<reference evidence="3 4" key="1">
    <citation type="submission" date="2016-09" db="EMBL/GenBank/DDBJ databases">
        <title>Extensive genetic diversity and differential bi-allelic expression allows diatom success in the polar Southern Ocean.</title>
        <authorList>
            <consortium name="DOE Joint Genome Institute"/>
            <person name="Mock T."/>
            <person name="Otillar R.P."/>
            <person name="Strauss J."/>
            <person name="Dupont C."/>
            <person name="Frickenhaus S."/>
            <person name="Maumus F."/>
            <person name="Mcmullan M."/>
            <person name="Sanges R."/>
            <person name="Schmutz J."/>
            <person name="Toseland A."/>
            <person name="Valas R."/>
            <person name="Veluchamy A."/>
            <person name="Ward B.J."/>
            <person name="Allen A."/>
            <person name="Barry K."/>
            <person name="Falciatore A."/>
            <person name="Ferrante M."/>
            <person name="Fortunato A.E."/>
            <person name="Gloeckner G."/>
            <person name="Gruber A."/>
            <person name="Hipkin R."/>
            <person name="Janech M."/>
            <person name="Kroth P."/>
            <person name="Leese F."/>
            <person name="Lindquist E."/>
            <person name="Lyon B.R."/>
            <person name="Martin J."/>
            <person name="Mayer C."/>
            <person name="Parker M."/>
            <person name="Quesneville H."/>
            <person name="Raymond J."/>
            <person name="Uhlig C."/>
            <person name="Valentin K.U."/>
            <person name="Worden A.Z."/>
            <person name="Armbrust E.V."/>
            <person name="Bowler C."/>
            <person name="Green B."/>
            <person name="Moulton V."/>
            <person name="Van Oosterhout C."/>
            <person name="Grigoriev I."/>
        </authorList>
    </citation>
    <scope>NUCLEOTIDE SEQUENCE [LARGE SCALE GENOMIC DNA]</scope>
    <source>
        <strain evidence="3 4">CCMP1102</strain>
    </source>
</reference>
<dbReference type="AlphaFoldDB" id="A0A1E7F8X7"/>
<evidence type="ECO:0000256" key="1">
    <source>
        <dbReference type="SAM" id="Coils"/>
    </source>
</evidence>
<dbReference type="EMBL" id="KV784360">
    <property type="protein sequence ID" value="OEU14628.1"/>
    <property type="molecule type" value="Genomic_DNA"/>
</dbReference>
<feature type="region of interest" description="Disordered" evidence="2">
    <location>
        <begin position="656"/>
        <end position="718"/>
    </location>
</feature>
<organism evidence="3 4">
    <name type="scientific">Fragilariopsis cylindrus CCMP1102</name>
    <dbReference type="NCBI Taxonomy" id="635003"/>
    <lineage>
        <taxon>Eukaryota</taxon>
        <taxon>Sar</taxon>
        <taxon>Stramenopiles</taxon>
        <taxon>Ochrophyta</taxon>
        <taxon>Bacillariophyta</taxon>
        <taxon>Bacillariophyceae</taxon>
        <taxon>Bacillariophycidae</taxon>
        <taxon>Bacillariales</taxon>
        <taxon>Bacillariaceae</taxon>
        <taxon>Fragilariopsis</taxon>
    </lineage>
</organism>
<gene>
    <name evidence="3" type="ORF">FRACYDRAFT_241181</name>
</gene>
<evidence type="ECO:0000256" key="2">
    <source>
        <dbReference type="SAM" id="MobiDB-lite"/>
    </source>
</evidence>
<evidence type="ECO:0000313" key="3">
    <source>
        <dbReference type="EMBL" id="OEU14628.1"/>
    </source>
</evidence>
<feature type="compositionally biased region" description="Polar residues" evidence="2">
    <location>
        <begin position="670"/>
        <end position="680"/>
    </location>
</feature>
<feature type="coiled-coil region" evidence="1">
    <location>
        <begin position="213"/>
        <end position="275"/>
    </location>
</feature>
<dbReference type="Proteomes" id="UP000095751">
    <property type="component" value="Unassembled WGS sequence"/>
</dbReference>
<feature type="compositionally biased region" description="Low complexity" evidence="2">
    <location>
        <begin position="353"/>
        <end position="369"/>
    </location>
</feature>
<name>A0A1E7F8X7_9STRA</name>
<dbReference type="InParanoid" id="A0A1E7F8X7"/>